<name>A0A915YCI6_9BACT</name>
<organism evidence="1 2">
    <name type="scientific">Aureispira anguillae</name>
    <dbReference type="NCBI Taxonomy" id="2864201"/>
    <lineage>
        <taxon>Bacteria</taxon>
        <taxon>Pseudomonadati</taxon>
        <taxon>Bacteroidota</taxon>
        <taxon>Saprospiria</taxon>
        <taxon>Saprospirales</taxon>
        <taxon>Saprospiraceae</taxon>
        <taxon>Aureispira</taxon>
    </lineage>
</organism>
<dbReference type="Proteomes" id="UP001060919">
    <property type="component" value="Chromosome"/>
</dbReference>
<gene>
    <name evidence="1" type="ORF">AsAng_0012570</name>
</gene>
<evidence type="ECO:0008006" key="3">
    <source>
        <dbReference type="Google" id="ProtNLM"/>
    </source>
</evidence>
<dbReference type="EMBL" id="AP026867">
    <property type="protein sequence ID" value="BDS10549.1"/>
    <property type="molecule type" value="Genomic_DNA"/>
</dbReference>
<dbReference type="KEGG" id="aup:AsAng_0012570"/>
<evidence type="ECO:0000313" key="1">
    <source>
        <dbReference type="EMBL" id="BDS10549.1"/>
    </source>
</evidence>
<proteinExistence type="predicted"/>
<reference evidence="1" key="1">
    <citation type="submission" date="2022-09" db="EMBL/GenBank/DDBJ databases">
        <title>Aureispira anguillicida sp. nov., isolated from Leptocephalus of Japanese eel Anguilla japonica.</title>
        <authorList>
            <person name="Yuasa K."/>
            <person name="Mekata T."/>
            <person name="Ikunari K."/>
        </authorList>
    </citation>
    <scope>NUCLEOTIDE SEQUENCE</scope>
    <source>
        <strain evidence="1">EL160426</strain>
    </source>
</reference>
<sequence length="270" mass="31106">MQKIKRILLSSLLFFYSPLILFAQEINCGELTSYRDQDLLQNYDGLIKKYNLNQEAINLISKLRKELTEESAWASSNTAGLIQTIKLTCDAFSDLMSFASPQGKVINLAKKFSGKKVNFSKTSFLGSLTKGKSNLSILIADNFEYEIFKNLLSEMGQVGQGVSFFFNLKDNLSNINDWNKLRKELEEQFIQFDVYKANYQDKLQKSLNQITILNNYKNYIDSYLVEKCPSTKENKDGIIAQMKALKQDREQGKITEETYKKKKLELLEKL</sequence>
<accession>A0A915YCI6</accession>
<dbReference type="RefSeq" id="WP_264791847.1">
    <property type="nucleotide sequence ID" value="NZ_AP026867.1"/>
</dbReference>
<protein>
    <recommendedName>
        <fullName evidence="3">SHOCT domain-containing protein</fullName>
    </recommendedName>
</protein>
<dbReference type="AlphaFoldDB" id="A0A915YCI6"/>
<keyword evidence="2" id="KW-1185">Reference proteome</keyword>
<evidence type="ECO:0000313" key="2">
    <source>
        <dbReference type="Proteomes" id="UP001060919"/>
    </source>
</evidence>